<keyword evidence="3" id="KW-1185">Reference proteome</keyword>
<sequence>MLALAATMGIPIAAAHPHAALSSTAEPVVSAGTGDEVCPPYRL</sequence>
<comment type="caution">
    <text evidence="2">The sequence shown here is derived from an EMBL/GenBank/DDBJ whole genome shotgun (WGS) entry which is preliminary data.</text>
</comment>
<evidence type="ECO:0000313" key="2">
    <source>
        <dbReference type="EMBL" id="MBP2353653.1"/>
    </source>
</evidence>
<dbReference type="RefSeq" id="WP_281067425.1">
    <property type="nucleotide sequence ID" value="NZ_BAAAVU010000001.1"/>
</dbReference>
<dbReference type="EMBL" id="JAGINT010000002">
    <property type="protein sequence ID" value="MBP2353653.1"/>
    <property type="molecule type" value="Genomic_DNA"/>
</dbReference>
<gene>
    <name evidence="2" type="ORF">JOF29_004763</name>
</gene>
<protein>
    <submittedName>
        <fullName evidence="2">Uncharacterized protein</fullName>
    </submittedName>
</protein>
<evidence type="ECO:0000256" key="1">
    <source>
        <dbReference type="SAM" id="MobiDB-lite"/>
    </source>
</evidence>
<accession>A0ABS4UPT7</accession>
<feature type="region of interest" description="Disordered" evidence="1">
    <location>
        <begin position="24"/>
        <end position="43"/>
    </location>
</feature>
<reference evidence="2 3" key="1">
    <citation type="submission" date="2021-03" db="EMBL/GenBank/DDBJ databases">
        <title>Sequencing the genomes of 1000 actinobacteria strains.</title>
        <authorList>
            <person name="Klenk H.-P."/>
        </authorList>
    </citation>
    <scope>NUCLEOTIDE SEQUENCE [LARGE SCALE GENOMIC DNA]</scope>
    <source>
        <strain evidence="2 3">DSM 18824</strain>
    </source>
</reference>
<dbReference type="Proteomes" id="UP000755585">
    <property type="component" value="Unassembled WGS sequence"/>
</dbReference>
<evidence type="ECO:0000313" key="3">
    <source>
        <dbReference type="Proteomes" id="UP000755585"/>
    </source>
</evidence>
<proteinExistence type="predicted"/>
<name>A0ABS4UPT7_9ACTN</name>
<organism evidence="2 3">
    <name type="scientific">Kribbella aluminosa</name>
    <dbReference type="NCBI Taxonomy" id="416017"/>
    <lineage>
        <taxon>Bacteria</taxon>
        <taxon>Bacillati</taxon>
        <taxon>Actinomycetota</taxon>
        <taxon>Actinomycetes</taxon>
        <taxon>Propionibacteriales</taxon>
        <taxon>Kribbellaceae</taxon>
        <taxon>Kribbella</taxon>
    </lineage>
</organism>